<dbReference type="EMBL" id="CP130955">
    <property type="protein sequence ID" value="WLF51558.1"/>
    <property type="molecule type" value="Genomic_DNA"/>
</dbReference>
<reference evidence="1" key="1">
    <citation type="submission" date="2023-07" db="EMBL/GenBank/DDBJ databases">
        <title>Genomic analysis of Rhodococcus opacus VOC-14 with glycol ethers degradation activity.</title>
        <authorList>
            <person name="Narkevich D.A."/>
            <person name="Hlushen A.M."/>
            <person name="Akhremchuk A.E."/>
            <person name="Sikolenko M.A."/>
            <person name="Valentovich L.N."/>
        </authorList>
    </citation>
    <scope>NUCLEOTIDE SEQUENCE</scope>
    <source>
        <strain evidence="1">VOC-14</strain>
        <plasmid evidence="1">pRho-VOC14-C86</plasmid>
    </source>
</reference>
<dbReference type="AlphaFoldDB" id="A0AAX3YRN6"/>
<evidence type="ECO:0000313" key="1">
    <source>
        <dbReference type="EMBL" id="WLF51558.1"/>
    </source>
</evidence>
<proteinExistence type="predicted"/>
<accession>A0AAX3YRN6</accession>
<keyword evidence="1" id="KW-0614">Plasmid</keyword>
<evidence type="ECO:0000313" key="2">
    <source>
        <dbReference type="Proteomes" id="UP001231166"/>
    </source>
</evidence>
<gene>
    <name evidence="1" type="ORF">Q5707_39055</name>
</gene>
<evidence type="ECO:0008006" key="3">
    <source>
        <dbReference type="Google" id="ProtNLM"/>
    </source>
</evidence>
<organism evidence="1 2">
    <name type="scientific">Rhodococcus opacus</name>
    <name type="common">Nocardia opaca</name>
    <dbReference type="NCBI Taxonomy" id="37919"/>
    <lineage>
        <taxon>Bacteria</taxon>
        <taxon>Bacillati</taxon>
        <taxon>Actinomycetota</taxon>
        <taxon>Actinomycetes</taxon>
        <taxon>Mycobacteriales</taxon>
        <taxon>Nocardiaceae</taxon>
        <taxon>Rhodococcus</taxon>
    </lineage>
</organism>
<name>A0AAX3YRN6_RHOOP</name>
<geneLocation type="plasmid" evidence="1 2">
    <name>pRho-VOC14-C86</name>
</geneLocation>
<sequence>MAEFDPTIRAEVERIWREHLGVDPGATETQLTAQFDEEAARLSELVVQRVGGGQGYLVRNWKAEHPGQDPDVMTTHQLIAQAEHDSREAVLTEELYSQVPEISEEQIARELKIEQRIEAEIAAKRQARDPDRWRTSMVEIPPLAWQVVDRVWPSEPDAFQGYAAALIAQKMEDNETTPLTAADPLADELAQMIDEQIKASKAAGNRVV</sequence>
<dbReference type="Proteomes" id="UP001231166">
    <property type="component" value="Plasmid pRho-VOC14-C86"/>
</dbReference>
<dbReference type="RefSeq" id="WP_304710763.1">
    <property type="nucleotide sequence ID" value="NZ_CP130955.1"/>
</dbReference>
<protein>
    <recommendedName>
        <fullName evidence="3">DUF222 domain-containing protein</fullName>
    </recommendedName>
</protein>